<dbReference type="PANTHER" id="PTHR43369">
    <property type="entry name" value="PHOSPHORIBOSYLGLYCINAMIDE FORMYLTRANSFERASE"/>
    <property type="match status" value="1"/>
</dbReference>
<dbReference type="InterPro" id="IPR002376">
    <property type="entry name" value="Formyl_transf_N"/>
</dbReference>
<name>A0A1D8P6A6_9FLAO</name>
<dbReference type="AlphaFoldDB" id="A0A1D8P6A6"/>
<proteinExistence type="predicted"/>
<dbReference type="SUPFAM" id="SSF53328">
    <property type="entry name" value="Formyltransferase"/>
    <property type="match status" value="1"/>
</dbReference>
<dbReference type="Proteomes" id="UP000176050">
    <property type="component" value="Chromosome"/>
</dbReference>
<evidence type="ECO:0000256" key="2">
    <source>
        <dbReference type="ARBA" id="ARBA00012254"/>
    </source>
</evidence>
<evidence type="ECO:0000256" key="1">
    <source>
        <dbReference type="ARBA" id="ARBA00005054"/>
    </source>
</evidence>
<comment type="pathway">
    <text evidence="1">Purine metabolism; IMP biosynthesis via de novo pathway; N(2)-formyl-N(1)-(5-phospho-D-ribosyl)glycinamide from N(1)-(5-phospho-D-ribosyl)glycinamide (10-formyl THF route): step 1/1.</text>
</comment>
<keyword evidence="3" id="KW-0808">Transferase</keyword>
<dbReference type="Gene3D" id="3.40.50.170">
    <property type="entry name" value="Formyl transferase, N-terminal domain"/>
    <property type="match status" value="1"/>
</dbReference>
<dbReference type="PANTHER" id="PTHR43369:SF2">
    <property type="entry name" value="PHOSPHORIBOSYLGLYCINAMIDE FORMYLTRANSFERASE"/>
    <property type="match status" value="1"/>
</dbReference>
<accession>A0A1D8P6A6</accession>
<gene>
    <name evidence="6" type="ORF">LPB138_05130</name>
</gene>
<keyword evidence="4" id="KW-0658">Purine biosynthesis</keyword>
<dbReference type="Pfam" id="PF00551">
    <property type="entry name" value="Formyl_trans_N"/>
    <property type="match status" value="1"/>
</dbReference>
<evidence type="ECO:0000256" key="4">
    <source>
        <dbReference type="ARBA" id="ARBA00022755"/>
    </source>
</evidence>
<protein>
    <recommendedName>
        <fullName evidence="2">phosphoribosylglycinamide formyltransferase 1</fullName>
        <ecNumber evidence="2">2.1.2.2</ecNumber>
    </recommendedName>
</protein>
<dbReference type="InterPro" id="IPR036477">
    <property type="entry name" value="Formyl_transf_N_sf"/>
</dbReference>
<evidence type="ECO:0000259" key="5">
    <source>
        <dbReference type="Pfam" id="PF00551"/>
    </source>
</evidence>
<evidence type="ECO:0000256" key="3">
    <source>
        <dbReference type="ARBA" id="ARBA00022679"/>
    </source>
</evidence>
<keyword evidence="7" id="KW-1185">Reference proteome</keyword>
<dbReference type="GO" id="GO:0006189">
    <property type="term" value="P:'de novo' IMP biosynthetic process"/>
    <property type="evidence" value="ECO:0007669"/>
    <property type="project" value="TreeGrafter"/>
</dbReference>
<organism evidence="6 7">
    <name type="scientific">Urechidicola croceus</name>
    <dbReference type="NCBI Taxonomy" id="1850246"/>
    <lineage>
        <taxon>Bacteria</taxon>
        <taxon>Pseudomonadati</taxon>
        <taxon>Bacteroidota</taxon>
        <taxon>Flavobacteriia</taxon>
        <taxon>Flavobacteriales</taxon>
        <taxon>Flavobacteriaceae</taxon>
        <taxon>Urechidicola</taxon>
    </lineage>
</organism>
<reference evidence="6 7" key="1">
    <citation type="submission" date="2016-10" db="EMBL/GenBank/DDBJ databases">
        <title>Lutibacter sp. LPB0138, isolated from marine gastropod.</title>
        <authorList>
            <person name="Kim E."/>
            <person name="Yi H."/>
        </authorList>
    </citation>
    <scope>NUCLEOTIDE SEQUENCE [LARGE SCALE GENOMIC DNA]</scope>
    <source>
        <strain evidence="6 7">LPB0138</strain>
    </source>
</reference>
<dbReference type="STRING" id="1850246.LPB138_05130"/>
<dbReference type="RefSeq" id="WP_070236239.1">
    <property type="nucleotide sequence ID" value="NZ_CP017478.1"/>
</dbReference>
<dbReference type="KEGG" id="lul:LPB138_05130"/>
<sequence>MRIVLFCGKKESNDIVYSYLKNNHNLVGVIIDGPTNKKNFVKRRIKRLGWFKVFSQLTFQKGIIPFLAKASKKRSEEIYNSYEFEIEPVISYEDVFYPKSINDPSVLERVKELKPDMIIVNGTRIIHKKIINGVGVPMVNMHVGITPKYRGVHGGYWALANGDAENCGVTAHLVDPGIDTGGVIAQRTIQITKKDNYCTYPALQVKAGLECYGEAIEQMKNGGIKTINNNLESKLYYHPTIFDYFYNRIFKGVK</sequence>
<dbReference type="CDD" id="cd08653">
    <property type="entry name" value="FMT_core_like_3"/>
    <property type="match status" value="1"/>
</dbReference>
<dbReference type="EC" id="2.1.2.2" evidence="2"/>
<evidence type="ECO:0000313" key="7">
    <source>
        <dbReference type="Proteomes" id="UP000176050"/>
    </source>
</evidence>
<feature type="domain" description="Formyl transferase N-terminal" evidence="5">
    <location>
        <begin position="88"/>
        <end position="199"/>
    </location>
</feature>
<dbReference type="GO" id="GO:0005737">
    <property type="term" value="C:cytoplasm"/>
    <property type="evidence" value="ECO:0007669"/>
    <property type="project" value="TreeGrafter"/>
</dbReference>
<dbReference type="EMBL" id="CP017478">
    <property type="protein sequence ID" value="AOW20100.1"/>
    <property type="molecule type" value="Genomic_DNA"/>
</dbReference>
<evidence type="ECO:0000313" key="6">
    <source>
        <dbReference type="EMBL" id="AOW20100.1"/>
    </source>
</evidence>
<dbReference type="GO" id="GO:0004644">
    <property type="term" value="F:phosphoribosylglycinamide formyltransferase activity"/>
    <property type="evidence" value="ECO:0007669"/>
    <property type="project" value="UniProtKB-EC"/>
</dbReference>
<dbReference type="OrthoDB" id="9802815at2"/>